<keyword evidence="5 7" id="KW-0808">Transferase</keyword>
<protein>
    <submittedName>
        <fullName evidence="7">Dna-directed dna polymerase</fullName>
    </submittedName>
</protein>
<organism evidence="7 8">
    <name type="scientific">Lactiplantibacillus pentosus DSM 20314</name>
    <dbReference type="NCBI Taxonomy" id="1423791"/>
    <lineage>
        <taxon>Bacteria</taxon>
        <taxon>Bacillati</taxon>
        <taxon>Bacillota</taxon>
        <taxon>Bacilli</taxon>
        <taxon>Lactobacillales</taxon>
        <taxon>Lactobacillaceae</taxon>
        <taxon>Lactiplantibacillus</taxon>
    </lineage>
</organism>
<keyword evidence="5 7" id="KW-0239">DNA-directed DNA polymerase</keyword>
<dbReference type="GO" id="GO:0042276">
    <property type="term" value="P:error-prone translesion synthesis"/>
    <property type="evidence" value="ECO:0007669"/>
    <property type="project" value="TreeGrafter"/>
</dbReference>
<dbReference type="InterPro" id="IPR024728">
    <property type="entry name" value="PolY_HhH_motif"/>
</dbReference>
<accession>A0A837R7G0</accession>
<dbReference type="GO" id="GO:0003684">
    <property type="term" value="F:damaged DNA binding"/>
    <property type="evidence" value="ECO:0007669"/>
    <property type="project" value="InterPro"/>
</dbReference>
<dbReference type="InterPro" id="IPR043502">
    <property type="entry name" value="DNA/RNA_pol_sf"/>
</dbReference>
<dbReference type="EMBL" id="AZCU01000026">
    <property type="protein sequence ID" value="KRK22142.1"/>
    <property type="molecule type" value="Genomic_DNA"/>
</dbReference>
<dbReference type="GO" id="GO:0003887">
    <property type="term" value="F:DNA-directed DNA polymerase activity"/>
    <property type="evidence" value="ECO:0007669"/>
    <property type="project" value="UniProtKB-KW"/>
</dbReference>
<evidence type="ECO:0000256" key="1">
    <source>
        <dbReference type="ARBA" id="ARBA00010945"/>
    </source>
</evidence>
<dbReference type="Pfam" id="PF11798">
    <property type="entry name" value="IMS_HHH"/>
    <property type="match status" value="1"/>
</dbReference>
<dbReference type="AlphaFoldDB" id="A0A837R7G0"/>
<evidence type="ECO:0000256" key="4">
    <source>
        <dbReference type="ARBA" id="ARBA00022705"/>
    </source>
</evidence>
<dbReference type="PANTHER" id="PTHR11076">
    <property type="entry name" value="DNA REPAIR POLYMERASE UMUC / TRANSFERASE FAMILY MEMBER"/>
    <property type="match status" value="1"/>
</dbReference>
<comment type="similarity">
    <text evidence="1">Belongs to the DNA polymerase type-Y family.</text>
</comment>
<dbReference type="GO" id="GO:0006260">
    <property type="term" value="P:DNA replication"/>
    <property type="evidence" value="ECO:0007669"/>
    <property type="project" value="UniProtKB-KW"/>
</dbReference>
<dbReference type="GO" id="GO:0006281">
    <property type="term" value="P:DNA repair"/>
    <property type="evidence" value="ECO:0007669"/>
    <property type="project" value="InterPro"/>
</dbReference>
<comment type="caution">
    <text evidence="7">The sequence shown here is derived from an EMBL/GenBank/DDBJ whole genome shotgun (WGS) entry which is preliminary data.</text>
</comment>
<feature type="domain" description="UmuC" evidence="6">
    <location>
        <begin position="22"/>
        <end position="211"/>
    </location>
</feature>
<proteinExistence type="inferred from homology"/>
<dbReference type="PANTHER" id="PTHR11076:SF35">
    <property type="entry name" value="DNA REPAIR PROTEIN HOMOLOG YOBH"/>
    <property type="match status" value="1"/>
</dbReference>
<keyword evidence="4" id="KW-0235">DNA replication</keyword>
<keyword evidence="3" id="KW-0548">Nucleotidyltransferase</keyword>
<evidence type="ECO:0000256" key="3">
    <source>
        <dbReference type="ARBA" id="ARBA00022695"/>
    </source>
</evidence>
<evidence type="ECO:0000256" key="2">
    <source>
        <dbReference type="ARBA" id="ARBA00022457"/>
    </source>
</evidence>
<dbReference type="Proteomes" id="UP000051020">
    <property type="component" value="Unassembled WGS sequence"/>
</dbReference>
<evidence type="ECO:0000313" key="8">
    <source>
        <dbReference type="Proteomes" id="UP000051020"/>
    </source>
</evidence>
<keyword evidence="2" id="KW-0515">Mutator protein</keyword>
<dbReference type="Gene3D" id="1.10.150.20">
    <property type="entry name" value="5' to 3' exonuclease, C-terminal subdomain"/>
    <property type="match status" value="1"/>
</dbReference>
<evidence type="ECO:0000256" key="5">
    <source>
        <dbReference type="ARBA" id="ARBA00022932"/>
    </source>
</evidence>
<dbReference type="Gene3D" id="3.30.70.270">
    <property type="match status" value="1"/>
</dbReference>
<evidence type="ECO:0000259" key="6">
    <source>
        <dbReference type="PROSITE" id="PS50173"/>
    </source>
</evidence>
<gene>
    <name evidence="7" type="ORF">FD24_GL001922</name>
</gene>
<evidence type="ECO:0000313" key="7">
    <source>
        <dbReference type="EMBL" id="KRK22142.1"/>
    </source>
</evidence>
<dbReference type="InterPro" id="IPR001126">
    <property type="entry name" value="UmuC"/>
</dbReference>
<dbReference type="PROSITE" id="PS50173">
    <property type="entry name" value="UMUC"/>
    <property type="match status" value="1"/>
</dbReference>
<sequence>MKSGGTMTTPLDDPSRLPVRDIMCIDCKSFFASTEAIRRGEYPLAAKIAVLSREESQGGLVLAASPDTKRDYGVKLGTRKYDLKPQMDIELAAPHMADYVRLNYRISQIIQQFTDEQHTFIYSIDELFADVTHSHKLFGTNREIARQIQTKIFQETGIVTTVGMGPNPLMAKLALDNAAKQEAPWFAYWGYADVPNTVWQIPKLTDFWSIGHKTAAKLERLGIYSVADLAHADRQQLKRKFGVLGDALYFHSWGIDYSDLTKRYVPRSDNRGYGNSQVLMRDYTTREDIETVLFEIADQVATRLRKHDVLGEVIGISVGFATPDEHNRHGWGAQTKVDPTNATNDLIRAVQYLFESRWQGNALRNLGVRVNRISKPSTFQLSLFEDNDRHTANLRLEHAIDQIRARYGYRAIIRGYSKKSAGTAVERSGLLGGHQA</sequence>
<dbReference type="SUPFAM" id="SSF100879">
    <property type="entry name" value="Lesion bypass DNA polymerase (Y-family), little finger domain"/>
    <property type="match status" value="1"/>
</dbReference>
<dbReference type="InterPro" id="IPR017961">
    <property type="entry name" value="DNA_pol_Y-fam_little_finger"/>
</dbReference>
<dbReference type="InterPro" id="IPR050116">
    <property type="entry name" value="DNA_polymerase-Y"/>
</dbReference>
<dbReference type="InterPro" id="IPR036775">
    <property type="entry name" value="DNA_pol_Y-fam_lit_finger_sf"/>
</dbReference>
<dbReference type="Pfam" id="PF00817">
    <property type="entry name" value="IMS"/>
    <property type="match status" value="1"/>
</dbReference>
<dbReference type="SUPFAM" id="SSF56672">
    <property type="entry name" value="DNA/RNA polymerases"/>
    <property type="match status" value="1"/>
</dbReference>
<dbReference type="CDD" id="cd01700">
    <property type="entry name" value="PolY_Pol_V_umuC"/>
    <property type="match status" value="1"/>
</dbReference>
<dbReference type="GO" id="GO:0005829">
    <property type="term" value="C:cytosol"/>
    <property type="evidence" value="ECO:0007669"/>
    <property type="project" value="TreeGrafter"/>
</dbReference>
<reference evidence="7 8" key="1">
    <citation type="journal article" date="2015" name="Genome Announc.">
        <title>Expanding the biotechnology potential of lactobacilli through comparative genomics of 213 strains and associated genera.</title>
        <authorList>
            <person name="Sun Z."/>
            <person name="Harris H.M."/>
            <person name="McCann A."/>
            <person name="Guo C."/>
            <person name="Argimon S."/>
            <person name="Zhang W."/>
            <person name="Yang X."/>
            <person name="Jeffery I.B."/>
            <person name="Cooney J.C."/>
            <person name="Kagawa T.F."/>
            <person name="Liu W."/>
            <person name="Song Y."/>
            <person name="Salvetti E."/>
            <person name="Wrobel A."/>
            <person name="Rasinkangas P."/>
            <person name="Parkhill J."/>
            <person name="Rea M.C."/>
            <person name="O'Sullivan O."/>
            <person name="Ritari J."/>
            <person name="Douillard F.P."/>
            <person name="Paul Ross R."/>
            <person name="Yang R."/>
            <person name="Briner A.E."/>
            <person name="Felis G.E."/>
            <person name="de Vos W.M."/>
            <person name="Barrangou R."/>
            <person name="Klaenhammer T.R."/>
            <person name="Caufield P.W."/>
            <person name="Cui Y."/>
            <person name="Zhang H."/>
            <person name="O'Toole P.W."/>
        </authorList>
    </citation>
    <scope>NUCLEOTIDE SEQUENCE [LARGE SCALE GENOMIC DNA]</scope>
    <source>
        <strain evidence="7 8">DSM 20314</strain>
    </source>
</reference>
<dbReference type="Gene3D" id="3.40.1170.60">
    <property type="match status" value="1"/>
</dbReference>
<name>A0A837R7G0_LACPE</name>
<dbReference type="Pfam" id="PF11799">
    <property type="entry name" value="IMS_C"/>
    <property type="match status" value="1"/>
</dbReference>
<dbReference type="Gene3D" id="3.30.1490.100">
    <property type="entry name" value="DNA polymerase, Y-family, little finger domain"/>
    <property type="match status" value="1"/>
</dbReference>
<dbReference type="GO" id="GO:0009432">
    <property type="term" value="P:SOS response"/>
    <property type="evidence" value="ECO:0007669"/>
    <property type="project" value="TreeGrafter"/>
</dbReference>
<dbReference type="InterPro" id="IPR043128">
    <property type="entry name" value="Rev_trsase/Diguanyl_cyclase"/>
</dbReference>